<accession>A0A2G3PNT6</accession>
<dbReference type="InterPro" id="IPR021424">
    <property type="entry name" value="PorA"/>
</dbReference>
<evidence type="ECO:0000313" key="3">
    <source>
        <dbReference type="Proteomes" id="UP000225108"/>
    </source>
</evidence>
<keyword evidence="1" id="KW-0472">Membrane</keyword>
<protein>
    <recommendedName>
        <fullName evidence="4">DUF3068 domain-containing protein</fullName>
    </recommendedName>
</protein>
<reference evidence="2 3" key="1">
    <citation type="submission" date="2017-10" db="EMBL/GenBank/DDBJ databases">
        <title>The draft genome sequence of Williamsia sp. BULT 1.1 isolated from the semi-arid grassland soils from South Africa.</title>
        <authorList>
            <person name="Kabwe M.H."/>
            <person name="Govender N."/>
            <person name="Mutseka Lunga P."/>
            <person name="Vikram S."/>
            <person name="Makhalanyane T.P."/>
        </authorList>
    </citation>
    <scope>NUCLEOTIDE SEQUENCE [LARGE SCALE GENOMIC DNA]</scope>
    <source>
        <strain evidence="2 3">BULT 1.1</strain>
    </source>
</reference>
<dbReference type="AlphaFoldDB" id="A0A2G3PNT6"/>
<proteinExistence type="predicted"/>
<organism evidence="2 3">
    <name type="scientific">Williamsia marianensis</name>
    <dbReference type="NCBI Taxonomy" id="85044"/>
    <lineage>
        <taxon>Bacteria</taxon>
        <taxon>Bacillati</taxon>
        <taxon>Actinomycetota</taxon>
        <taxon>Actinomycetes</taxon>
        <taxon>Mycobacteriales</taxon>
        <taxon>Nocardiaceae</taxon>
        <taxon>Williamsia</taxon>
    </lineage>
</organism>
<dbReference type="Pfam" id="PF11271">
    <property type="entry name" value="PorA"/>
    <property type="match status" value="1"/>
</dbReference>
<feature type="transmembrane region" description="Helical" evidence="1">
    <location>
        <begin position="364"/>
        <end position="389"/>
    </location>
</feature>
<evidence type="ECO:0000256" key="1">
    <source>
        <dbReference type="SAM" id="Phobius"/>
    </source>
</evidence>
<comment type="caution">
    <text evidence="2">The sequence shown here is derived from an EMBL/GenBank/DDBJ whole genome shotgun (WGS) entry which is preliminary data.</text>
</comment>
<dbReference type="Proteomes" id="UP000225108">
    <property type="component" value="Unassembled WGS sequence"/>
</dbReference>
<feature type="transmembrane region" description="Helical" evidence="1">
    <location>
        <begin position="20"/>
        <end position="42"/>
    </location>
</feature>
<sequence length="404" mass="44396">MPYLSSHIGIRRELTINRFLAPALIFFGVAAVTAAIAVPVWLVPQLKVVPLDLDITTVAVSQPAGITDDDELPAKVFDRCSVSGPRAEVFDAHLTQQRRTVVIEPSDSDQVTVQSGQTVRIDRIRDGDEIVEPNVAAVDSARTCSDGVLTGNIDVVSIDRETSKPNGEIHRLHTVQAPAGVRTIDDESNFVEAPREGFQYKFGFDVEKSEYPYYDVNTRQDVPAKFVGETKINGLTAYEFVSEVPEIDQVQLETPSGEPAPGTSLEMPASWWGIEGVPADEKIVMDRFATATRHVWVEPKTGTVLRGLEEQHQYFKSPGWEDPGLAQPVRDFRMDVFKATMAWDSATEDRQSDKASGYVDQLRWGGVIIPAIVGTIGGISLIAGIVLLLRRRSDRPTGRQDLAG</sequence>
<name>A0A2G3PNT6_WILMA</name>
<dbReference type="RefSeq" id="WP_099382758.1">
    <property type="nucleotide sequence ID" value="NZ_PEBD01000008.1"/>
</dbReference>
<evidence type="ECO:0000313" key="2">
    <source>
        <dbReference type="EMBL" id="PHV66732.1"/>
    </source>
</evidence>
<dbReference type="EMBL" id="PEBD01000008">
    <property type="protein sequence ID" value="PHV66732.1"/>
    <property type="molecule type" value="Genomic_DNA"/>
</dbReference>
<keyword evidence="1" id="KW-0812">Transmembrane</keyword>
<keyword evidence="1" id="KW-1133">Transmembrane helix</keyword>
<evidence type="ECO:0008006" key="4">
    <source>
        <dbReference type="Google" id="ProtNLM"/>
    </source>
</evidence>
<gene>
    <name evidence="2" type="ORF">CSW57_10655</name>
</gene>